<protein>
    <submittedName>
        <fullName evidence="3">N-acylglucosamine 2-epimerase</fullName>
    </submittedName>
</protein>
<gene>
    <name evidence="3" type="ORF">C9I57_03215</name>
</gene>
<dbReference type="InterPro" id="IPR008928">
    <property type="entry name" value="6-hairpin_glycosidase_sf"/>
</dbReference>
<dbReference type="GO" id="GO:0016853">
    <property type="term" value="F:isomerase activity"/>
    <property type="evidence" value="ECO:0007669"/>
    <property type="project" value="UniProtKB-KW"/>
</dbReference>
<dbReference type="SUPFAM" id="SSF48208">
    <property type="entry name" value="Six-hairpin glycosidases"/>
    <property type="match status" value="1"/>
</dbReference>
<sequence length="423" mass="46119">MFVRLPPAWRRRHCLTIARGRDGRIERKPICIILGASRISWHKLPAQSIFELRFRTMSNTTDAAIAAQSAALSTHFTQIVLPLWRAQGFNASMQLPYEAVCAEDQTPLPVARYRAMACARQLFVFSLAGDAAHAQTLFASLRRYFRDERHGGWFYSVDAAGAPLDTTKDLYTHAFVVFACASYLAAFGDSDARDLLGETAALIGERFAATEGLLHSALDERFSSVRSGPLQNPLMHLTEAYLAAQEATGDAAFEQALGGLATAVARTFVHAPTGAIAELPIGTEGNRIEPGHQFEWFYLVARAGRTIAASGLAASLERAFDFAQRHGVDAQTGGVCAALNEDGSIQDATQRIWAQTEYLRALATRGTPADRGALASQIEHFRTRFLHPLGWYECKTADGEIARGDMPSTTPYHLATAYAALPA</sequence>
<dbReference type="Proteomes" id="UP000240638">
    <property type="component" value="Unassembled WGS sequence"/>
</dbReference>
<dbReference type="GO" id="GO:0005975">
    <property type="term" value="P:carbohydrate metabolic process"/>
    <property type="evidence" value="ECO:0007669"/>
    <property type="project" value="InterPro"/>
</dbReference>
<keyword evidence="2" id="KW-0413">Isomerase</keyword>
<comment type="similarity">
    <text evidence="1">Belongs to the N-acylglucosamine 2-epimerase family.</text>
</comment>
<name>A0A2T3Y1Z3_9BURK</name>
<accession>A0A2T3Y1Z3</accession>
<comment type="caution">
    <text evidence="3">The sequence shown here is derived from an EMBL/GenBank/DDBJ whole genome shotgun (WGS) entry which is preliminary data.</text>
</comment>
<evidence type="ECO:0000256" key="1">
    <source>
        <dbReference type="ARBA" id="ARBA00008558"/>
    </source>
</evidence>
<dbReference type="InterPro" id="IPR010819">
    <property type="entry name" value="AGE/CE"/>
</dbReference>
<dbReference type="AlphaFoldDB" id="A0A2T3Y1Z3"/>
<organism evidence="3 4">
    <name type="scientific">Trinickia symbiotica</name>
    <dbReference type="NCBI Taxonomy" id="863227"/>
    <lineage>
        <taxon>Bacteria</taxon>
        <taxon>Pseudomonadati</taxon>
        <taxon>Pseudomonadota</taxon>
        <taxon>Betaproteobacteria</taxon>
        <taxon>Burkholderiales</taxon>
        <taxon>Burkholderiaceae</taxon>
        <taxon>Trinickia</taxon>
    </lineage>
</organism>
<dbReference type="Gene3D" id="1.50.10.10">
    <property type="match status" value="1"/>
</dbReference>
<dbReference type="InterPro" id="IPR012341">
    <property type="entry name" value="6hp_glycosidase-like_sf"/>
</dbReference>
<proteinExistence type="inferred from homology"/>
<dbReference type="PANTHER" id="PTHR15108">
    <property type="entry name" value="N-ACYLGLUCOSAMINE-2-EPIMERASE"/>
    <property type="match status" value="1"/>
</dbReference>
<reference evidence="3 4" key="1">
    <citation type="submission" date="2018-03" db="EMBL/GenBank/DDBJ databases">
        <title>Whole genome analyses suggest that Burkholderia sensu lato contains two further novel genera in the rhizoxinica-symbiotica group Mycetohabitans gen. nov., and Trinickia gen. nov.: implications for the evolution of diazotrophy and nodulation in the Burkholderiaceae.</title>
        <authorList>
            <person name="Estrada De Los Santos P."/>
            <person name="Palmer M."/>
            <person name="Chavez-Ramirez B."/>
            <person name="Steenkamp E.T."/>
            <person name="Hirsch A.M."/>
            <person name="Manyaka P."/>
            <person name="Maluk M."/>
            <person name="Lafos M."/>
            <person name="Crook M."/>
            <person name="Gross E."/>
            <person name="Simon M.F."/>
            <person name="Bueno Dos Reis Junior F."/>
            <person name="Poole P.S."/>
            <person name="Venter S.N."/>
            <person name="James E.K."/>
        </authorList>
    </citation>
    <scope>NUCLEOTIDE SEQUENCE [LARGE SCALE GENOMIC DNA]</scope>
    <source>
        <strain evidence="3 4">JPY-366</strain>
    </source>
</reference>
<evidence type="ECO:0000256" key="2">
    <source>
        <dbReference type="ARBA" id="ARBA00023235"/>
    </source>
</evidence>
<evidence type="ECO:0000313" key="3">
    <source>
        <dbReference type="EMBL" id="PTB22771.1"/>
    </source>
</evidence>
<evidence type="ECO:0000313" key="4">
    <source>
        <dbReference type="Proteomes" id="UP000240638"/>
    </source>
</evidence>
<dbReference type="Pfam" id="PF07221">
    <property type="entry name" value="GlcNAc_2-epim"/>
    <property type="match status" value="1"/>
</dbReference>
<dbReference type="EMBL" id="PYUC01000001">
    <property type="protein sequence ID" value="PTB22771.1"/>
    <property type="molecule type" value="Genomic_DNA"/>
</dbReference>